<organism evidence="2 3">
    <name type="scientific">Lepraria finkii</name>
    <dbReference type="NCBI Taxonomy" id="1340010"/>
    <lineage>
        <taxon>Eukaryota</taxon>
        <taxon>Fungi</taxon>
        <taxon>Dikarya</taxon>
        <taxon>Ascomycota</taxon>
        <taxon>Pezizomycotina</taxon>
        <taxon>Lecanoromycetes</taxon>
        <taxon>OSLEUM clade</taxon>
        <taxon>Lecanoromycetidae</taxon>
        <taxon>Lecanorales</taxon>
        <taxon>Lecanorineae</taxon>
        <taxon>Stereocaulaceae</taxon>
        <taxon>Lepraria</taxon>
    </lineage>
</organism>
<evidence type="ECO:0000256" key="1">
    <source>
        <dbReference type="SAM" id="MobiDB-lite"/>
    </source>
</evidence>
<feature type="region of interest" description="Disordered" evidence="1">
    <location>
        <begin position="155"/>
        <end position="179"/>
    </location>
</feature>
<dbReference type="EMBL" id="JBHFEH010000061">
    <property type="protein sequence ID" value="KAL2049559.1"/>
    <property type="molecule type" value="Genomic_DNA"/>
</dbReference>
<feature type="compositionally biased region" description="Polar residues" evidence="1">
    <location>
        <begin position="163"/>
        <end position="174"/>
    </location>
</feature>
<reference evidence="2 3" key="1">
    <citation type="submission" date="2024-09" db="EMBL/GenBank/DDBJ databases">
        <title>Rethinking Asexuality: The Enigmatic Case of Functional Sexual Genes in Lepraria (Stereocaulaceae).</title>
        <authorList>
            <person name="Doellman M."/>
            <person name="Sun Y."/>
            <person name="Barcenas-Pena A."/>
            <person name="Lumbsch H.T."/>
            <person name="Grewe F."/>
        </authorList>
    </citation>
    <scope>NUCLEOTIDE SEQUENCE [LARGE SCALE GENOMIC DNA]</scope>
    <source>
        <strain evidence="2 3">Grewe 0041</strain>
    </source>
</reference>
<proteinExistence type="predicted"/>
<gene>
    <name evidence="2" type="ORF">ABVK25_010138</name>
</gene>
<sequence>MSSAEAVQRSSAKVFIVVRRSNNFYCHNSEESQTWLPWEEGNVRPLFQHDESEAQARHYRGENTSASEVRMSLAACDDLTQIGGCQTPPKVIDFDNHLYHGGYFGTAYEQSNIEGLFPASLGKDVTHDAPLTEPGRRYRASPPIYGSKIVNGPLESSKPPIYDTTTASRRSGSSKPPIMRRFSAEQTYVKKELLI</sequence>
<evidence type="ECO:0000313" key="2">
    <source>
        <dbReference type="EMBL" id="KAL2049559.1"/>
    </source>
</evidence>
<accession>A0ABR4AV48</accession>
<protein>
    <submittedName>
        <fullName evidence="2">Uncharacterized protein</fullName>
    </submittedName>
</protein>
<comment type="caution">
    <text evidence="2">The sequence shown here is derived from an EMBL/GenBank/DDBJ whole genome shotgun (WGS) entry which is preliminary data.</text>
</comment>
<dbReference type="Proteomes" id="UP001590951">
    <property type="component" value="Unassembled WGS sequence"/>
</dbReference>
<name>A0ABR4AV48_9LECA</name>
<keyword evidence="3" id="KW-1185">Reference proteome</keyword>
<evidence type="ECO:0000313" key="3">
    <source>
        <dbReference type="Proteomes" id="UP001590951"/>
    </source>
</evidence>